<dbReference type="AlphaFoldDB" id="L8JQY7"/>
<organism evidence="2 3">
    <name type="scientific">Fulvivirga imtechensis AK7</name>
    <dbReference type="NCBI Taxonomy" id="1237149"/>
    <lineage>
        <taxon>Bacteria</taxon>
        <taxon>Pseudomonadati</taxon>
        <taxon>Bacteroidota</taxon>
        <taxon>Cytophagia</taxon>
        <taxon>Cytophagales</taxon>
        <taxon>Fulvivirgaceae</taxon>
        <taxon>Fulvivirga</taxon>
    </lineage>
</organism>
<gene>
    <name evidence="2" type="ORF">C900_04437</name>
</gene>
<dbReference type="Pfam" id="PF20033">
    <property type="entry name" value="DUF6438"/>
    <property type="match status" value="1"/>
</dbReference>
<dbReference type="EMBL" id="AMZN01000064">
    <property type="protein sequence ID" value="ELR69914.1"/>
    <property type="molecule type" value="Genomic_DNA"/>
</dbReference>
<comment type="caution">
    <text evidence="2">The sequence shown here is derived from an EMBL/GenBank/DDBJ whole genome shotgun (WGS) entry which is preliminary data.</text>
</comment>
<reference evidence="2 3" key="1">
    <citation type="submission" date="2012-12" db="EMBL/GenBank/DDBJ databases">
        <title>Genome assembly of Fulvivirga imtechensis AK7.</title>
        <authorList>
            <person name="Nupur N."/>
            <person name="Khatri I."/>
            <person name="Kumar R."/>
            <person name="Subramanian S."/>
            <person name="Pinnaka A."/>
        </authorList>
    </citation>
    <scope>NUCLEOTIDE SEQUENCE [LARGE SCALE GENOMIC DNA]</scope>
    <source>
        <strain evidence="2 3">AK7</strain>
    </source>
</reference>
<protein>
    <recommendedName>
        <fullName evidence="1">DUF6438 domain-containing protein</fullName>
    </recommendedName>
</protein>
<dbReference type="OrthoDB" id="7172369at2"/>
<dbReference type="InterPro" id="IPR045497">
    <property type="entry name" value="DUF6438"/>
</dbReference>
<dbReference type="Proteomes" id="UP000011135">
    <property type="component" value="Unassembled WGS sequence"/>
</dbReference>
<dbReference type="STRING" id="1237149.C900_04437"/>
<dbReference type="eggNOG" id="COG0666">
    <property type="taxonomic scope" value="Bacteria"/>
</dbReference>
<dbReference type="PROSITE" id="PS51257">
    <property type="entry name" value="PROKAR_LIPOPROTEIN"/>
    <property type="match status" value="1"/>
</dbReference>
<evidence type="ECO:0000259" key="1">
    <source>
        <dbReference type="Pfam" id="PF20033"/>
    </source>
</evidence>
<sequence>MIIRIVALLGIALIACKSSQTNNIQEEALISMEKTRCMGACPVYKIEIYKNGKVVLDAEENLTLKGKYEAQLSDDDVSGFIVAFEERDFFGFEDSYKSNVTDLPTTYISFNYEGRSKRIMDYYNAPEELKELEKKVADLIDDLEWRKVKGN</sequence>
<keyword evidence="3" id="KW-1185">Reference proteome</keyword>
<proteinExistence type="predicted"/>
<feature type="domain" description="DUF6438" evidence="1">
    <location>
        <begin position="29"/>
        <end position="139"/>
    </location>
</feature>
<accession>L8JQY7</accession>
<name>L8JQY7_9BACT</name>
<dbReference type="RefSeq" id="WP_009581619.1">
    <property type="nucleotide sequence ID" value="NZ_AMZN01000064.1"/>
</dbReference>
<evidence type="ECO:0000313" key="3">
    <source>
        <dbReference type="Proteomes" id="UP000011135"/>
    </source>
</evidence>
<evidence type="ECO:0000313" key="2">
    <source>
        <dbReference type="EMBL" id="ELR69914.1"/>
    </source>
</evidence>